<dbReference type="GO" id="GO:0008483">
    <property type="term" value="F:transaminase activity"/>
    <property type="evidence" value="ECO:0007669"/>
    <property type="project" value="UniProtKB-KW"/>
</dbReference>
<evidence type="ECO:0000313" key="8">
    <source>
        <dbReference type="Proteomes" id="UP000192775"/>
    </source>
</evidence>
<keyword evidence="7" id="KW-0032">Aminotransferase</keyword>
<dbReference type="PANTHER" id="PTHR43525:SF2">
    <property type="entry name" value="CYSTATHIONINE BETA-LYASE-RELATED"/>
    <property type="match status" value="1"/>
</dbReference>
<dbReference type="PANTHER" id="PTHR43525">
    <property type="entry name" value="PROTEIN MALY"/>
    <property type="match status" value="1"/>
</dbReference>
<dbReference type="Gene3D" id="3.90.1150.10">
    <property type="entry name" value="Aspartate Aminotransferase, domain 1"/>
    <property type="match status" value="1"/>
</dbReference>
<dbReference type="AlphaFoldDB" id="A0A1X9LNB1"/>
<dbReference type="InterPro" id="IPR015421">
    <property type="entry name" value="PyrdxlP-dep_Trfase_major"/>
</dbReference>
<sequence>MTKVEADALPLLRQRSSYKWRAYPEDVLPLFVAETDYPIAPVVAAAVEERLRLSDTGYVASARPVADAFARFAERRWAWTIDAETVRATTDVSVAIVETLRVLLPPSSGVVIMPPIYPPFFELVTEAGHRVVEVPLADGERLDLEGLEAALAAGARAVLLCNPQNPIGRPHPSEELAALAELADRFGAVVVSDEIHAPLVHPDGDVTPFLAVSDAAARVGVCVTSASKGWNIAGFKCALIVPGSAATSARVDGLSDEVLARTSILGLHASVAAFGTPEGEEWLDGTVAAIVENRHLLRALLDEHLPEVGYREPTAGYLAWLDFRALGWGDDPAERILAEGRVALVPGPTFGSVGRGFARLNLACSPGVLTEAVERIAALR</sequence>
<dbReference type="InterPro" id="IPR004839">
    <property type="entry name" value="Aminotransferase_I/II_large"/>
</dbReference>
<dbReference type="Proteomes" id="UP000192775">
    <property type="component" value="Chromosome"/>
</dbReference>
<evidence type="ECO:0000256" key="2">
    <source>
        <dbReference type="ARBA" id="ARBA00012224"/>
    </source>
</evidence>
<dbReference type="GO" id="GO:0047804">
    <property type="term" value="F:cysteine-S-conjugate beta-lyase activity"/>
    <property type="evidence" value="ECO:0007669"/>
    <property type="project" value="UniProtKB-EC"/>
</dbReference>
<keyword evidence="3" id="KW-0663">Pyridoxal phosphate</keyword>
<dbReference type="CDD" id="cd00609">
    <property type="entry name" value="AAT_like"/>
    <property type="match status" value="1"/>
</dbReference>
<dbReference type="EMBL" id="CP020715">
    <property type="protein sequence ID" value="ARJ06686.1"/>
    <property type="molecule type" value="Genomic_DNA"/>
</dbReference>
<keyword evidence="7" id="KW-0808">Transferase</keyword>
<name>A0A1X9LNB1_9MICO</name>
<gene>
    <name evidence="7" type="ORF">B5808_16745</name>
</gene>
<dbReference type="GO" id="GO:0030170">
    <property type="term" value="F:pyridoxal phosphate binding"/>
    <property type="evidence" value="ECO:0007669"/>
    <property type="project" value="InterPro"/>
</dbReference>
<dbReference type="Pfam" id="PF00155">
    <property type="entry name" value="Aminotran_1_2"/>
    <property type="match status" value="1"/>
</dbReference>
<proteinExistence type="inferred from homology"/>
<accession>A0A1X9LNB1</accession>
<feature type="domain" description="Aminotransferase class I/classII large" evidence="6">
    <location>
        <begin position="65"/>
        <end position="376"/>
    </location>
</feature>
<keyword evidence="4" id="KW-0456">Lyase</keyword>
<evidence type="ECO:0000256" key="1">
    <source>
        <dbReference type="ARBA" id="ARBA00001933"/>
    </source>
</evidence>
<dbReference type="EC" id="4.4.1.13" evidence="2"/>
<organism evidence="7 8">
    <name type="scientific">Cnuibacter physcomitrellae</name>
    <dbReference type="NCBI Taxonomy" id="1619308"/>
    <lineage>
        <taxon>Bacteria</taxon>
        <taxon>Bacillati</taxon>
        <taxon>Actinomycetota</taxon>
        <taxon>Actinomycetes</taxon>
        <taxon>Micrococcales</taxon>
        <taxon>Microbacteriaceae</taxon>
        <taxon>Cnuibacter</taxon>
    </lineage>
</organism>
<reference evidence="7 8" key="1">
    <citation type="submission" date="2017-04" db="EMBL/GenBank/DDBJ databases">
        <authorList>
            <person name="Afonso C.L."/>
            <person name="Miller P.J."/>
            <person name="Scott M.A."/>
            <person name="Spackman E."/>
            <person name="Goraichik I."/>
            <person name="Dimitrov K.M."/>
            <person name="Suarez D.L."/>
            <person name="Swayne D.E."/>
        </authorList>
    </citation>
    <scope>NUCLEOTIDE SEQUENCE [LARGE SCALE GENOMIC DNA]</scope>
    <source>
        <strain evidence="8">XA(T)</strain>
    </source>
</reference>
<dbReference type="InterPro" id="IPR015424">
    <property type="entry name" value="PyrdxlP-dep_Trfase"/>
</dbReference>
<dbReference type="KEGG" id="cphy:B5808_16745"/>
<evidence type="ECO:0000313" key="7">
    <source>
        <dbReference type="EMBL" id="ARJ06686.1"/>
    </source>
</evidence>
<dbReference type="STRING" id="1619308.B5808_16745"/>
<dbReference type="InterPro" id="IPR051798">
    <property type="entry name" value="Class-II_PLP-Dep_Aminotrans"/>
</dbReference>
<comment type="similarity">
    <text evidence="5">Belongs to the class-II pyridoxal-phosphate-dependent aminotransferase family. MalY/PatB cystathionine beta-lyase subfamily.</text>
</comment>
<dbReference type="Gene3D" id="3.40.640.10">
    <property type="entry name" value="Type I PLP-dependent aspartate aminotransferase-like (Major domain)"/>
    <property type="match status" value="1"/>
</dbReference>
<dbReference type="SUPFAM" id="SSF53383">
    <property type="entry name" value="PLP-dependent transferases"/>
    <property type="match status" value="1"/>
</dbReference>
<evidence type="ECO:0000256" key="3">
    <source>
        <dbReference type="ARBA" id="ARBA00022898"/>
    </source>
</evidence>
<keyword evidence="8" id="KW-1185">Reference proteome</keyword>
<evidence type="ECO:0000256" key="5">
    <source>
        <dbReference type="ARBA" id="ARBA00037974"/>
    </source>
</evidence>
<comment type="cofactor">
    <cofactor evidence="1">
        <name>pyridoxal 5'-phosphate</name>
        <dbReference type="ChEBI" id="CHEBI:597326"/>
    </cofactor>
</comment>
<dbReference type="InterPro" id="IPR015422">
    <property type="entry name" value="PyrdxlP-dep_Trfase_small"/>
</dbReference>
<evidence type="ECO:0000259" key="6">
    <source>
        <dbReference type="Pfam" id="PF00155"/>
    </source>
</evidence>
<protein>
    <recommendedName>
        <fullName evidence="2">cysteine-S-conjugate beta-lyase</fullName>
        <ecNumber evidence="2">4.4.1.13</ecNumber>
    </recommendedName>
</protein>
<dbReference type="RefSeq" id="WP_085020824.1">
    <property type="nucleotide sequence ID" value="NZ_BMHD01000001.1"/>
</dbReference>
<evidence type="ECO:0000256" key="4">
    <source>
        <dbReference type="ARBA" id="ARBA00023239"/>
    </source>
</evidence>